<protein>
    <submittedName>
        <fullName evidence="1">Uncharacterized protein</fullName>
    </submittedName>
</protein>
<dbReference type="EMBL" id="CP003178">
    <property type="protein sequence ID" value="AEV97243.1"/>
    <property type="molecule type" value="Genomic_DNA"/>
</dbReference>
<sequence length="34" mass="4074">MPYNAENRKTNLKRDSKLTWEVTQQAVFFSVKKD</sequence>
<reference evidence="1 2" key="1">
    <citation type="submission" date="2011-12" db="EMBL/GenBank/DDBJ databases">
        <title>The complete genome of Niastella koreensis GR20-10.</title>
        <authorList>
            <consortium name="US DOE Joint Genome Institute (JGI-PGF)"/>
            <person name="Lucas S."/>
            <person name="Han J."/>
            <person name="Lapidus A."/>
            <person name="Bruce D."/>
            <person name="Goodwin L."/>
            <person name="Pitluck S."/>
            <person name="Peters L."/>
            <person name="Kyrpides N."/>
            <person name="Mavromatis K."/>
            <person name="Ivanova N."/>
            <person name="Mikhailova N."/>
            <person name="Davenport K."/>
            <person name="Saunders E."/>
            <person name="Detter J.C."/>
            <person name="Tapia R."/>
            <person name="Han C."/>
            <person name="Land M."/>
            <person name="Hauser L."/>
            <person name="Markowitz V."/>
            <person name="Cheng J.-F."/>
            <person name="Hugenholtz P."/>
            <person name="Woyke T."/>
            <person name="Wu D."/>
            <person name="Tindall B."/>
            <person name="Pomrenke H."/>
            <person name="Brambilla E."/>
            <person name="Klenk H.-P."/>
            <person name="Eisen J.A."/>
        </authorList>
    </citation>
    <scope>NUCLEOTIDE SEQUENCE [LARGE SCALE GENOMIC DNA]</scope>
    <source>
        <strain evidence="2">DSM 17620 / KACC 11465 / NBRC 106392 / GR20-10</strain>
    </source>
</reference>
<gene>
    <name evidence="1" type="ordered locus">Niako_0864</name>
</gene>
<organism evidence="1 2">
    <name type="scientific">Niastella koreensis (strain DSM 17620 / KACC 11465 / NBRC 106392 / GR20-10)</name>
    <dbReference type="NCBI Taxonomy" id="700598"/>
    <lineage>
        <taxon>Bacteria</taxon>
        <taxon>Pseudomonadati</taxon>
        <taxon>Bacteroidota</taxon>
        <taxon>Chitinophagia</taxon>
        <taxon>Chitinophagales</taxon>
        <taxon>Chitinophagaceae</taxon>
        <taxon>Niastella</taxon>
    </lineage>
</organism>
<evidence type="ECO:0000313" key="2">
    <source>
        <dbReference type="Proteomes" id="UP000005438"/>
    </source>
</evidence>
<name>G8TE52_NIAKG</name>
<dbReference type="AlphaFoldDB" id="G8TE52"/>
<evidence type="ECO:0000313" key="1">
    <source>
        <dbReference type="EMBL" id="AEV97243.1"/>
    </source>
</evidence>
<dbReference type="HOGENOM" id="CLU_3374809_0_0_10"/>
<dbReference type="KEGG" id="nko:Niako_0864"/>
<proteinExistence type="predicted"/>
<accession>G8TE52</accession>
<dbReference type="Proteomes" id="UP000005438">
    <property type="component" value="Chromosome"/>
</dbReference>